<dbReference type="EC" id="2.7.7.-" evidence="9"/>
<keyword evidence="7" id="KW-0695">RNA-directed DNA polymerase</keyword>
<evidence type="ECO:0000256" key="7">
    <source>
        <dbReference type="ARBA" id="ARBA00022918"/>
    </source>
</evidence>
<accession>A0A2P6S8Y7</accession>
<comment type="caution">
    <text evidence="9">The sequence shown here is derived from an EMBL/GenBank/DDBJ whole genome shotgun (WGS) entry which is preliminary data.</text>
</comment>
<keyword evidence="10" id="KW-1185">Reference proteome</keyword>
<dbReference type="SUPFAM" id="SSF56672">
    <property type="entry name" value="DNA/RNA polymerases"/>
    <property type="match status" value="1"/>
</dbReference>
<dbReference type="InterPro" id="IPR043128">
    <property type="entry name" value="Rev_trsase/Diguanyl_cyclase"/>
</dbReference>
<dbReference type="GO" id="GO:0004523">
    <property type="term" value="F:RNA-DNA hybrid ribonuclease activity"/>
    <property type="evidence" value="ECO:0007669"/>
    <property type="project" value="UniProtKB-EC"/>
</dbReference>
<dbReference type="Proteomes" id="UP000238479">
    <property type="component" value="Chromosome 1"/>
</dbReference>
<dbReference type="FunFam" id="3.10.10.10:FF:000007">
    <property type="entry name" value="Retrovirus-related Pol polyprotein from transposon 17.6-like Protein"/>
    <property type="match status" value="1"/>
</dbReference>
<dbReference type="GO" id="GO:0008233">
    <property type="term" value="F:peptidase activity"/>
    <property type="evidence" value="ECO:0007669"/>
    <property type="project" value="UniProtKB-KW"/>
</dbReference>
<evidence type="ECO:0000256" key="1">
    <source>
        <dbReference type="ARBA" id="ARBA00022670"/>
    </source>
</evidence>
<dbReference type="PANTHER" id="PTHR24559">
    <property type="entry name" value="TRANSPOSON TY3-I GAG-POL POLYPROTEIN"/>
    <property type="match status" value="1"/>
</dbReference>
<dbReference type="PANTHER" id="PTHR24559:SF450">
    <property type="entry name" value="RNA-DIRECTED DNA POLYMERASE HOMOLOG"/>
    <property type="match status" value="1"/>
</dbReference>
<evidence type="ECO:0000256" key="2">
    <source>
        <dbReference type="ARBA" id="ARBA00022679"/>
    </source>
</evidence>
<evidence type="ECO:0000256" key="6">
    <source>
        <dbReference type="ARBA" id="ARBA00022801"/>
    </source>
</evidence>
<dbReference type="EMBL" id="PDCK01000039">
    <property type="protein sequence ID" value="PRQ55170.1"/>
    <property type="molecule type" value="Genomic_DNA"/>
</dbReference>
<evidence type="ECO:0000313" key="10">
    <source>
        <dbReference type="Proteomes" id="UP000238479"/>
    </source>
</evidence>
<dbReference type="InterPro" id="IPR053134">
    <property type="entry name" value="RNA-dir_DNA_polymerase"/>
</dbReference>
<dbReference type="Pfam" id="PF00078">
    <property type="entry name" value="RVT_1"/>
    <property type="match status" value="1"/>
</dbReference>
<dbReference type="GO" id="GO:0003964">
    <property type="term" value="F:RNA-directed DNA polymerase activity"/>
    <property type="evidence" value="ECO:0007669"/>
    <property type="project" value="UniProtKB-KW"/>
</dbReference>
<protein>
    <submittedName>
        <fullName evidence="9">Putative nucleotidyltransferase, Ribonuclease H</fullName>
        <ecNumber evidence="9">2.7.7.-</ecNumber>
        <ecNumber evidence="9">3.1.26.4</ecNumber>
    </submittedName>
</protein>
<feature type="domain" description="Reverse transcriptase" evidence="8">
    <location>
        <begin position="120"/>
        <end position="299"/>
    </location>
</feature>
<keyword evidence="3 9" id="KW-0548">Nucleotidyltransferase</keyword>
<dbReference type="Gene3D" id="3.30.70.270">
    <property type="match status" value="2"/>
</dbReference>
<keyword evidence="5" id="KW-0255">Endonuclease</keyword>
<organism evidence="9 10">
    <name type="scientific">Rosa chinensis</name>
    <name type="common">China rose</name>
    <dbReference type="NCBI Taxonomy" id="74649"/>
    <lineage>
        <taxon>Eukaryota</taxon>
        <taxon>Viridiplantae</taxon>
        <taxon>Streptophyta</taxon>
        <taxon>Embryophyta</taxon>
        <taxon>Tracheophyta</taxon>
        <taxon>Spermatophyta</taxon>
        <taxon>Magnoliopsida</taxon>
        <taxon>eudicotyledons</taxon>
        <taxon>Gunneridae</taxon>
        <taxon>Pentapetalae</taxon>
        <taxon>rosids</taxon>
        <taxon>fabids</taxon>
        <taxon>Rosales</taxon>
        <taxon>Rosaceae</taxon>
        <taxon>Rosoideae</taxon>
        <taxon>Rosoideae incertae sedis</taxon>
        <taxon>Rosa</taxon>
    </lineage>
</organism>
<evidence type="ECO:0000313" key="9">
    <source>
        <dbReference type="EMBL" id="PRQ55170.1"/>
    </source>
</evidence>
<evidence type="ECO:0000259" key="8">
    <source>
        <dbReference type="PROSITE" id="PS50878"/>
    </source>
</evidence>
<dbReference type="CDD" id="cd01647">
    <property type="entry name" value="RT_LTR"/>
    <property type="match status" value="1"/>
</dbReference>
<dbReference type="GO" id="GO:0006508">
    <property type="term" value="P:proteolysis"/>
    <property type="evidence" value="ECO:0007669"/>
    <property type="project" value="UniProtKB-KW"/>
</dbReference>
<proteinExistence type="predicted"/>
<keyword evidence="4" id="KW-0540">Nuclease</keyword>
<evidence type="ECO:0000256" key="5">
    <source>
        <dbReference type="ARBA" id="ARBA00022759"/>
    </source>
</evidence>
<dbReference type="InterPro" id="IPR043502">
    <property type="entry name" value="DNA/RNA_pol_sf"/>
</dbReference>
<dbReference type="Gramene" id="PRQ55170">
    <property type="protein sequence ID" value="PRQ55170"/>
    <property type="gene ID" value="RchiOBHm_Chr1g0321671"/>
</dbReference>
<dbReference type="PROSITE" id="PS50878">
    <property type="entry name" value="RT_POL"/>
    <property type="match status" value="1"/>
</dbReference>
<dbReference type="Gene3D" id="3.10.10.10">
    <property type="entry name" value="HIV Type 1 Reverse Transcriptase, subunit A, domain 1"/>
    <property type="match status" value="1"/>
</dbReference>
<dbReference type="AlphaFoldDB" id="A0A2P6S8Y7"/>
<keyword evidence="1" id="KW-0645">Protease</keyword>
<dbReference type="OMA" id="KGASWEW"/>
<sequence length="398" mass="45484">MIMKFNIQGTTFQLQGETKAEAVVIGCKSMIRLLRKEREAMLVQVQPSLSAQEVQPPNPEIQALVHKFADLFITPTSFPPVRKQDHKIELLPNTPPVSVRPYRYPHFQKAEIEKIVRELLDNGVIKPSVSPFSSPVLLVKKKDGTWRMCVDYRSLNAATVKDKYPIPIMDELLDEVHGSVIFTKLDLRFGYHQIRMHPADMSKTAFRTHNGHYEFLVMPFGLTNAPSTFQSVMNDVLRDYLRKFALVFFDDILIYSSSLQAHLEHLEKIFKRLHANALKIKESKCSFGVSQVEYLGHIISKEGMADPTKIECIKNWNKPQTVKGLRGFLGLAGYYRKFVRNFGLIAKPLTNMLKVGEFQWTQESEVAFEALKHALMNIPVLALPDFSKEFTIECQGQS</sequence>
<reference evidence="9 10" key="1">
    <citation type="journal article" date="2018" name="Nat. Genet.">
        <title>The Rosa genome provides new insights in the design of modern roses.</title>
        <authorList>
            <person name="Bendahmane M."/>
        </authorList>
    </citation>
    <scope>NUCLEOTIDE SEQUENCE [LARGE SCALE GENOMIC DNA]</scope>
    <source>
        <strain evidence="10">cv. Old Blush</strain>
    </source>
</reference>
<dbReference type="FunFam" id="3.30.70.270:FF:000020">
    <property type="entry name" value="Transposon Tf2-6 polyprotein-like Protein"/>
    <property type="match status" value="1"/>
</dbReference>
<dbReference type="EC" id="3.1.26.4" evidence="9"/>
<evidence type="ECO:0000256" key="3">
    <source>
        <dbReference type="ARBA" id="ARBA00022695"/>
    </source>
</evidence>
<dbReference type="InterPro" id="IPR000477">
    <property type="entry name" value="RT_dom"/>
</dbReference>
<evidence type="ECO:0000256" key="4">
    <source>
        <dbReference type="ARBA" id="ARBA00022722"/>
    </source>
</evidence>
<gene>
    <name evidence="9" type="ORF">RchiOBHm_Chr1g0321671</name>
</gene>
<keyword evidence="2 9" id="KW-0808">Transferase</keyword>
<dbReference type="STRING" id="74649.A0A2P6S8Y7"/>
<keyword evidence="6 9" id="KW-0378">Hydrolase</keyword>
<name>A0A2P6S8Y7_ROSCH</name>